<sequence length="636" mass="70744">MKPILFYIVLFIGIGSFAQSYQPQKINPKAIPLYEKALDLLQAGDTRNAIPMLTDCIKIDSNYMEAYLSLAGACGELKKYQQAVTLYEKARSIDSNYFKVFNLPYSINLAGLGRFEEALKAVTVFANIPRISERGQKSAAYRKRCYEFAIDYAKKHPNNNYNFIPINLGDSVNTPLNEYYPSVTVTDSLLVFTRRTGAQREDFIESRITKQGFAAARLIKGDINIEPAKGAITVSQDGEWMLFAADISGKGYGGFDIYISYYTPQGWSEPQNMGESINTEFWESSPSLSPDKRALYFSSNRPGGYGGRDLYVSYRQANGKWTPAVNMGPAINTAGDEFAPFIHADNQTLYFHSDGLPGYGGSDLFVLRKSSNGEWGTPENLGYPINTIENEGSLAVSADGLTAYYASDRSDSRGGLDLYKFELRPDIRPYRTIYVKGKVTDAQTKKPLPSNIELIDNGSNLSFMKVQTDEVGDYFITLPIGKDYTFTVNRKGYLFYSEVYGLSKKEADSTYRKDIFLQPVALNASFTFHNILFANNEYRLPETGLAELDQLVQVLKDNAGLQVQISGHTDNVGKAEDNLVLSTNRAKAIVDYLVSKGIDNKRLSYKGYGAGKPVADNSTEAGRALNRRTSFTITGM</sequence>
<evidence type="ECO:0000256" key="5">
    <source>
        <dbReference type="PROSITE-ProRule" id="PRU00473"/>
    </source>
</evidence>
<keyword evidence="8" id="KW-1185">Reference proteome</keyword>
<evidence type="ECO:0000256" key="1">
    <source>
        <dbReference type="ARBA" id="ARBA00004442"/>
    </source>
</evidence>
<dbReference type="InterPro" id="IPR006665">
    <property type="entry name" value="OmpA-like"/>
</dbReference>
<dbReference type="InterPro" id="IPR011990">
    <property type="entry name" value="TPR-like_helical_dom_sf"/>
</dbReference>
<dbReference type="RefSeq" id="WP_092723533.1">
    <property type="nucleotide sequence ID" value="NZ_FNNO01000006.1"/>
</dbReference>
<feature type="domain" description="OmpA-like" evidence="6">
    <location>
        <begin position="520"/>
        <end position="636"/>
    </location>
</feature>
<proteinExistence type="predicted"/>
<dbReference type="PROSITE" id="PS51123">
    <property type="entry name" value="OMPA_2"/>
    <property type="match status" value="1"/>
</dbReference>
<dbReference type="InterPro" id="IPR006664">
    <property type="entry name" value="OMP_bac"/>
</dbReference>
<organism evidence="7 8">
    <name type="scientific">Hydrobacter penzbergensis</name>
    <dbReference type="NCBI Taxonomy" id="1235997"/>
    <lineage>
        <taxon>Bacteria</taxon>
        <taxon>Pseudomonadati</taxon>
        <taxon>Bacteroidota</taxon>
        <taxon>Chitinophagia</taxon>
        <taxon>Chitinophagales</taxon>
        <taxon>Chitinophagaceae</taxon>
        <taxon>Hydrobacter</taxon>
    </lineage>
</organism>
<dbReference type="PROSITE" id="PS50005">
    <property type="entry name" value="TPR"/>
    <property type="match status" value="1"/>
</dbReference>
<evidence type="ECO:0000259" key="6">
    <source>
        <dbReference type="PROSITE" id="PS51123"/>
    </source>
</evidence>
<dbReference type="InterPro" id="IPR019734">
    <property type="entry name" value="TPR_rpt"/>
</dbReference>
<dbReference type="SUPFAM" id="SSF49464">
    <property type="entry name" value="Carboxypeptidase regulatory domain-like"/>
    <property type="match status" value="1"/>
</dbReference>
<gene>
    <name evidence="7" type="ORF">SAMN05444410_10657</name>
</gene>
<dbReference type="Gene3D" id="1.25.40.10">
    <property type="entry name" value="Tetratricopeptide repeat domain"/>
    <property type="match status" value="1"/>
</dbReference>
<dbReference type="SUPFAM" id="SSF103088">
    <property type="entry name" value="OmpA-like"/>
    <property type="match status" value="1"/>
</dbReference>
<dbReference type="Gene3D" id="2.60.40.1120">
    <property type="entry name" value="Carboxypeptidase-like, regulatory domain"/>
    <property type="match status" value="1"/>
</dbReference>
<dbReference type="EMBL" id="FNNO01000006">
    <property type="protein sequence ID" value="SDW82546.1"/>
    <property type="molecule type" value="Genomic_DNA"/>
</dbReference>
<comment type="caution">
    <text evidence="7">The sequence shown here is derived from an EMBL/GenBank/DDBJ whole genome shotgun (WGS) entry which is preliminary data.</text>
</comment>
<reference evidence="7 8" key="1">
    <citation type="submission" date="2016-10" db="EMBL/GenBank/DDBJ databases">
        <authorList>
            <person name="Varghese N."/>
            <person name="Submissions S."/>
        </authorList>
    </citation>
    <scope>NUCLEOTIDE SEQUENCE [LARGE SCALE GENOMIC DNA]</scope>
    <source>
        <strain evidence="7 8">DSM 25353</strain>
    </source>
</reference>
<comment type="subcellular location">
    <subcellularLocation>
        <location evidence="1">Cell outer membrane</location>
    </subcellularLocation>
</comment>
<dbReference type="InterPro" id="IPR011042">
    <property type="entry name" value="6-blade_b-propeller_TolB-like"/>
</dbReference>
<dbReference type="SUPFAM" id="SSF48452">
    <property type="entry name" value="TPR-like"/>
    <property type="match status" value="1"/>
</dbReference>
<keyword evidence="3" id="KW-0998">Cell outer membrane</keyword>
<dbReference type="Gene3D" id="3.30.1330.60">
    <property type="entry name" value="OmpA-like domain"/>
    <property type="match status" value="1"/>
</dbReference>
<accession>A0A8X8LDE8</accession>
<name>A0A8X8LDE8_9BACT</name>
<dbReference type="SUPFAM" id="SSF82171">
    <property type="entry name" value="DPP6 N-terminal domain-like"/>
    <property type="match status" value="1"/>
</dbReference>
<dbReference type="AlphaFoldDB" id="A0A8X8LDE8"/>
<evidence type="ECO:0000313" key="8">
    <source>
        <dbReference type="Proteomes" id="UP000198711"/>
    </source>
</evidence>
<protein>
    <submittedName>
        <fullName evidence="7">WD40-like Beta Propeller Repeat</fullName>
    </submittedName>
</protein>
<evidence type="ECO:0000256" key="3">
    <source>
        <dbReference type="ARBA" id="ARBA00023237"/>
    </source>
</evidence>
<dbReference type="InterPro" id="IPR011659">
    <property type="entry name" value="WD40"/>
</dbReference>
<dbReference type="CDD" id="cd07185">
    <property type="entry name" value="OmpA_C-like"/>
    <property type="match status" value="1"/>
</dbReference>
<keyword evidence="4" id="KW-0802">TPR repeat</keyword>
<dbReference type="Pfam" id="PF07676">
    <property type="entry name" value="PD40"/>
    <property type="match status" value="4"/>
</dbReference>
<dbReference type="PANTHER" id="PTHR30329:SF21">
    <property type="entry name" value="LIPOPROTEIN YIAD-RELATED"/>
    <property type="match status" value="1"/>
</dbReference>
<dbReference type="Pfam" id="PF00691">
    <property type="entry name" value="OmpA"/>
    <property type="match status" value="1"/>
</dbReference>
<evidence type="ECO:0000256" key="2">
    <source>
        <dbReference type="ARBA" id="ARBA00023136"/>
    </source>
</evidence>
<dbReference type="PRINTS" id="PR01021">
    <property type="entry name" value="OMPADOMAIN"/>
</dbReference>
<dbReference type="Proteomes" id="UP000198711">
    <property type="component" value="Unassembled WGS sequence"/>
</dbReference>
<evidence type="ECO:0000313" key="7">
    <source>
        <dbReference type="EMBL" id="SDW82546.1"/>
    </source>
</evidence>
<dbReference type="InterPro" id="IPR036737">
    <property type="entry name" value="OmpA-like_sf"/>
</dbReference>
<dbReference type="PANTHER" id="PTHR30329">
    <property type="entry name" value="STATOR ELEMENT OF FLAGELLAR MOTOR COMPLEX"/>
    <property type="match status" value="1"/>
</dbReference>
<dbReference type="GO" id="GO:0009279">
    <property type="term" value="C:cell outer membrane"/>
    <property type="evidence" value="ECO:0007669"/>
    <property type="project" value="UniProtKB-SubCell"/>
</dbReference>
<dbReference type="InterPro" id="IPR008969">
    <property type="entry name" value="CarboxyPept-like_regulatory"/>
</dbReference>
<dbReference type="Gene3D" id="2.120.10.30">
    <property type="entry name" value="TolB, C-terminal domain"/>
    <property type="match status" value="1"/>
</dbReference>
<dbReference type="SMART" id="SM00028">
    <property type="entry name" value="TPR"/>
    <property type="match status" value="2"/>
</dbReference>
<feature type="repeat" description="TPR" evidence="4">
    <location>
        <begin position="64"/>
        <end position="97"/>
    </location>
</feature>
<evidence type="ECO:0000256" key="4">
    <source>
        <dbReference type="PROSITE-ProRule" id="PRU00339"/>
    </source>
</evidence>
<dbReference type="InterPro" id="IPR050330">
    <property type="entry name" value="Bact_OuterMem_StrucFunc"/>
</dbReference>
<keyword evidence="2 5" id="KW-0472">Membrane</keyword>